<evidence type="ECO:0000259" key="6">
    <source>
        <dbReference type="PROSITE" id="PS50016"/>
    </source>
</evidence>
<proteinExistence type="predicted"/>
<dbReference type="InterPro" id="IPR013083">
    <property type="entry name" value="Znf_RING/FYVE/PHD"/>
</dbReference>
<dbReference type="InterPro" id="IPR011011">
    <property type="entry name" value="Znf_FYVE_PHD"/>
</dbReference>
<keyword evidence="2 4" id="KW-0863">Zinc-finger</keyword>
<keyword evidence="1" id="KW-0479">Metal-binding</keyword>
<feature type="region of interest" description="Disordered" evidence="5">
    <location>
        <begin position="195"/>
        <end position="267"/>
    </location>
</feature>
<feature type="compositionally biased region" description="Low complexity" evidence="5">
    <location>
        <begin position="323"/>
        <end position="336"/>
    </location>
</feature>
<dbReference type="PROSITE" id="PS01359">
    <property type="entry name" value="ZF_PHD_1"/>
    <property type="match status" value="1"/>
</dbReference>
<dbReference type="PANTHER" id="PTHR13793:SF107">
    <property type="entry name" value="BROMODOMAIN-CONTAINING PROTEIN HOMOLOG"/>
    <property type="match status" value="1"/>
</dbReference>
<feature type="compositionally biased region" description="Low complexity" evidence="5">
    <location>
        <begin position="355"/>
        <end position="366"/>
    </location>
</feature>
<dbReference type="InterPro" id="IPR019786">
    <property type="entry name" value="Zinc_finger_PHD-type_CS"/>
</dbReference>
<dbReference type="SMART" id="SM00249">
    <property type="entry name" value="PHD"/>
    <property type="match status" value="2"/>
</dbReference>
<dbReference type="CDD" id="cd15571">
    <property type="entry name" value="ePHD"/>
    <property type="match status" value="1"/>
</dbReference>
<dbReference type="InterPro" id="IPR050701">
    <property type="entry name" value="Histone_Mod_Regulator"/>
</dbReference>
<feature type="compositionally biased region" description="Polar residues" evidence="5">
    <location>
        <begin position="223"/>
        <end position="235"/>
    </location>
</feature>
<feature type="region of interest" description="Disordered" evidence="5">
    <location>
        <begin position="293"/>
        <end position="405"/>
    </location>
</feature>
<dbReference type="Pfam" id="PF13832">
    <property type="entry name" value="zf-HC5HC2H_2"/>
    <property type="match status" value="1"/>
</dbReference>
<feature type="compositionally biased region" description="Low complexity" evidence="5">
    <location>
        <begin position="236"/>
        <end position="256"/>
    </location>
</feature>
<evidence type="ECO:0000313" key="7">
    <source>
        <dbReference type="EMBL" id="KAL0081663.1"/>
    </source>
</evidence>
<dbReference type="Pfam" id="PF13831">
    <property type="entry name" value="PHD_2"/>
    <property type="match status" value="1"/>
</dbReference>
<organism evidence="7 8">
    <name type="scientific">Phycomyces blakesleeanus</name>
    <dbReference type="NCBI Taxonomy" id="4837"/>
    <lineage>
        <taxon>Eukaryota</taxon>
        <taxon>Fungi</taxon>
        <taxon>Fungi incertae sedis</taxon>
        <taxon>Mucoromycota</taxon>
        <taxon>Mucoromycotina</taxon>
        <taxon>Mucoromycetes</taxon>
        <taxon>Mucorales</taxon>
        <taxon>Phycomycetaceae</taxon>
        <taxon>Phycomyces</taxon>
    </lineage>
</organism>
<keyword evidence="3" id="KW-0862">Zinc</keyword>
<feature type="domain" description="PHD-type" evidence="6">
    <location>
        <begin position="5"/>
        <end position="57"/>
    </location>
</feature>
<dbReference type="InterPro" id="IPR019787">
    <property type="entry name" value="Znf_PHD-finger"/>
</dbReference>
<dbReference type="EMBL" id="JBCLYO010000017">
    <property type="protein sequence ID" value="KAL0081663.1"/>
    <property type="molecule type" value="Genomic_DNA"/>
</dbReference>
<evidence type="ECO:0000256" key="2">
    <source>
        <dbReference type="ARBA" id="ARBA00022771"/>
    </source>
</evidence>
<protein>
    <submittedName>
        <fullName evidence="7">PHD-zinc-finger like domain-containing protein</fullName>
    </submittedName>
</protein>
<feature type="compositionally biased region" description="Polar residues" evidence="5">
    <location>
        <begin position="337"/>
        <end position="348"/>
    </location>
</feature>
<comment type="caution">
    <text evidence="7">The sequence shown here is derived from an EMBL/GenBank/DDBJ whole genome shotgun (WGS) entry which is preliminary data.</text>
</comment>
<dbReference type="Gene3D" id="3.30.40.10">
    <property type="entry name" value="Zinc/RING finger domain, C3HC4 (zinc finger)"/>
    <property type="match status" value="2"/>
</dbReference>
<evidence type="ECO:0000313" key="8">
    <source>
        <dbReference type="Proteomes" id="UP001448207"/>
    </source>
</evidence>
<evidence type="ECO:0000256" key="1">
    <source>
        <dbReference type="ARBA" id="ARBA00022723"/>
    </source>
</evidence>
<dbReference type="SUPFAM" id="SSF57903">
    <property type="entry name" value="FYVE/PHD zinc finger"/>
    <property type="match status" value="1"/>
</dbReference>
<keyword evidence="8" id="KW-1185">Reference proteome</keyword>
<dbReference type="Proteomes" id="UP001448207">
    <property type="component" value="Unassembled WGS sequence"/>
</dbReference>
<reference evidence="7 8" key="1">
    <citation type="submission" date="2024-04" db="EMBL/GenBank/DDBJ databases">
        <title>Symmetric and asymmetric DNA N6-adenine methylation regulates different biological responses in Mucorales.</title>
        <authorList>
            <consortium name="Lawrence Berkeley National Laboratory"/>
            <person name="Lax C."/>
            <person name="Mondo S.J."/>
            <person name="Osorio-Concepcion M."/>
            <person name="Muszewska A."/>
            <person name="Corrochano-Luque M."/>
            <person name="Gutierrez G."/>
            <person name="Riley R."/>
            <person name="Lipzen A."/>
            <person name="Guo J."/>
            <person name="Hundley H."/>
            <person name="Amirebrahimi M."/>
            <person name="Ng V."/>
            <person name="Lorenzo-Gutierrez D."/>
            <person name="Binder U."/>
            <person name="Yang J."/>
            <person name="Song Y."/>
            <person name="Canovas D."/>
            <person name="Navarro E."/>
            <person name="Freitag M."/>
            <person name="Gabaldon T."/>
            <person name="Grigoriev I.V."/>
            <person name="Corrochano L.M."/>
            <person name="Nicolas F.E."/>
            <person name="Garre V."/>
        </authorList>
    </citation>
    <scope>NUCLEOTIDE SEQUENCE [LARGE SCALE GENOMIC DNA]</scope>
    <source>
        <strain evidence="7 8">L51</strain>
    </source>
</reference>
<dbReference type="PANTHER" id="PTHR13793">
    <property type="entry name" value="PHD FINGER PROTEINS"/>
    <property type="match status" value="1"/>
</dbReference>
<dbReference type="PROSITE" id="PS50016">
    <property type="entry name" value="ZF_PHD_2"/>
    <property type="match status" value="1"/>
</dbReference>
<dbReference type="CDD" id="cd15492">
    <property type="entry name" value="PHD_BRPF_JADE_like"/>
    <property type="match status" value="1"/>
</dbReference>
<name>A0ABR3ASG8_PHYBL</name>
<evidence type="ECO:0000256" key="4">
    <source>
        <dbReference type="PROSITE-ProRule" id="PRU00146"/>
    </source>
</evidence>
<dbReference type="InterPro" id="IPR001965">
    <property type="entry name" value="Znf_PHD"/>
</dbReference>
<evidence type="ECO:0000256" key="3">
    <source>
        <dbReference type="ARBA" id="ARBA00022833"/>
    </source>
</evidence>
<accession>A0ABR3ASG8</accession>
<evidence type="ECO:0000256" key="5">
    <source>
        <dbReference type="SAM" id="MobiDB-lite"/>
    </source>
</evidence>
<gene>
    <name evidence="7" type="ORF">J3Q64DRAFT_1754781</name>
</gene>
<sequence length="489" mass="54366">MSVKEDVCAVCYGARSSRKDQIIYCDGDGCDIPVHQSCYGVEVIPEGDWFCQRCEDGIPVDKTRIICCSSQEGALKRTIFRNSYMHVVCAMWNKEIPRKVEPYTFNLSKTNTHCIVCKKSDGLCTKCEEHGCDKRFHVTCAIKAGIIHLNGILETKPVAFCKDHRKVLVIEDISDDENALQNFIDNSSASIKMEDFKNPAGTSRPREGSSETSQNKRLRGISESKNGNGNSGTFYSPSSPSSPSSSNLSSPYSPSSEISHRARESSEMPLFETLPAAIPLNKFHGKHSLASIKHKSQKHGGVLSNPKQSKGKQRETTTHNRKTATSTVSTSAPAFAPNSNHTHNNNVPVPSEPVTTTITNSSSSSIDPEKRHKVPPYLPSTDQTKATKHSEPTLDPQHTKQHTTEEYRRLVSQLKAARQEVYNLRKFRKTTAQVFSKLNVPPAGGVSPSEDTIERYMTELNGVLERTRGVTDYERAKLEHQVDMMLTRH</sequence>